<dbReference type="EMBL" id="ML987192">
    <property type="protein sequence ID" value="KAF2251870.1"/>
    <property type="molecule type" value="Genomic_DNA"/>
</dbReference>
<protein>
    <recommendedName>
        <fullName evidence="3">Zn(2)-C6 fungal-type domain-containing protein</fullName>
    </recommendedName>
</protein>
<accession>A0A6A6IQM0</accession>
<dbReference type="CDD" id="cd00067">
    <property type="entry name" value="GAL4"/>
    <property type="match status" value="1"/>
</dbReference>
<evidence type="ECO:0000313" key="4">
    <source>
        <dbReference type="EMBL" id="KAF2251870.1"/>
    </source>
</evidence>
<feature type="compositionally biased region" description="Polar residues" evidence="2">
    <location>
        <begin position="54"/>
        <end position="68"/>
    </location>
</feature>
<keyword evidence="1" id="KW-0539">Nucleus</keyword>
<dbReference type="InterPro" id="IPR052400">
    <property type="entry name" value="Zn2-C6_fungal_TF"/>
</dbReference>
<dbReference type="Pfam" id="PF11951">
    <property type="entry name" value="Fungal_trans_2"/>
    <property type="match status" value="1"/>
</dbReference>
<gene>
    <name evidence="4" type="ORF">BU26DRAFT_516613</name>
</gene>
<dbReference type="Gene3D" id="4.10.240.10">
    <property type="entry name" value="Zn(2)-C6 fungal-type DNA-binding domain"/>
    <property type="match status" value="1"/>
</dbReference>
<dbReference type="PROSITE" id="PS50048">
    <property type="entry name" value="ZN2_CY6_FUNGAL_2"/>
    <property type="match status" value="1"/>
</dbReference>
<feature type="region of interest" description="Disordered" evidence="2">
    <location>
        <begin position="54"/>
        <end position="81"/>
    </location>
</feature>
<evidence type="ECO:0000259" key="3">
    <source>
        <dbReference type="PROSITE" id="PS50048"/>
    </source>
</evidence>
<reference evidence="4" key="1">
    <citation type="journal article" date="2020" name="Stud. Mycol.">
        <title>101 Dothideomycetes genomes: a test case for predicting lifestyles and emergence of pathogens.</title>
        <authorList>
            <person name="Haridas S."/>
            <person name="Albert R."/>
            <person name="Binder M."/>
            <person name="Bloem J."/>
            <person name="Labutti K."/>
            <person name="Salamov A."/>
            <person name="Andreopoulos B."/>
            <person name="Baker S."/>
            <person name="Barry K."/>
            <person name="Bills G."/>
            <person name="Bluhm B."/>
            <person name="Cannon C."/>
            <person name="Castanera R."/>
            <person name="Culley D."/>
            <person name="Daum C."/>
            <person name="Ezra D."/>
            <person name="Gonzalez J."/>
            <person name="Henrissat B."/>
            <person name="Kuo A."/>
            <person name="Liang C."/>
            <person name="Lipzen A."/>
            <person name="Lutzoni F."/>
            <person name="Magnuson J."/>
            <person name="Mondo S."/>
            <person name="Nolan M."/>
            <person name="Ohm R."/>
            <person name="Pangilinan J."/>
            <person name="Park H.-J."/>
            <person name="Ramirez L."/>
            <person name="Alfaro M."/>
            <person name="Sun H."/>
            <person name="Tritt A."/>
            <person name="Yoshinaga Y."/>
            <person name="Zwiers L.-H."/>
            <person name="Turgeon B."/>
            <person name="Goodwin S."/>
            <person name="Spatafora J."/>
            <person name="Crous P."/>
            <person name="Grigoriev I."/>
        </authorList>
    </citation>
    <scope>NUCLEOTIDE SEQUENCE</scope>
    <source>
        <strain evidence="4">CBS 122368</strain>
    </source>
</reference>
<dbReference type="PANTHER" id="PTHR47657:SF7">
    <property type="entry name" value="STEROL REGULATORY ELEMENT-BINDING PROTEIN ECM22"/>
    <property type="match status" value="1"/>
</dbReference>
<dbReference type="PANTHER" id="PTHR47657">
    <property type="entry name" value="STEROL REGULATORY ELEMENT-BINDING PROTEIN ECM22"/>
    <property type="match status" value="1"/>
</dbReference>
<evidence type="ECO:0000313" key="5">
    <source>
        <dbReference type="Proteomes" id="UP000800094"/>
    </source>
</evidence>
<dbReference type="GeneID" id="54581697"/>
<dbReference type="SUPFAM" id="SSF57701">
    <property type="entry name" value="Zn2/Cys6 DNA-binding domain"/>
    <property type="match status" value="1"/>
</dbReference>
<dbReference type="InterPro" id="IPR001138">
    <property type="entry name" value="Zn2Cys6_DnaBD"/>
</dbReference>
<dbReference type="RefSeq" id="XP_033686874.1">
    <property type="nucleotide sequence ID" value="XM_033828367.1"/>
</dbReference>
<proteinExistence type="predicted"/>
<dbReference type="GO" id="GO:0000981">
    <property type="term" value="F:DNA-binding transcription factor activity, RNA polymerase II-specific"/>
    <property type="evidence" value="ECO:0007669"/>
    <property type="project" value="InterPro"/>
</dbReference>
<dbReference type="InterPro" id="IPR021858">
    <property type="entry name" value="Fun_TF"/>
</dbReference>
<evidence type="ECO:0000256" key="2">
    <source>
        <dbReference type="SAM" id="MobiDB-lite"/>
    </source>
</evidence>
<evidence type="ECO:0000256" key="1">
    <source>
        <dbReference type="ARBA" id="ARBA00023242"/>
    </source>
</evidence>
<organism evidence="4 5">
    <name type="scientific">Trematosphaeria pertusa</name>
    <dbReference type="NCBI Taxonomy" id="390896"/>
    <lineage>
        <taxon>Eukaryota</taxon>
        <taxon>Fungi</taxon>
        <taxon>Dikarya</taxon>
        <taxon>Ascomycota</taxon>
        <taxon>Pezizomycotina</taxon>
        <taxon>Dothideomycetes</taxon>
        <taxon>Pleosporomycetidae</taxon>
        <taxon>Pleosporales</taxon>
        <taxon>Massarineae</taxon>
        <taxon>Trematosphaeriaceae</taxon>
        <taxon>Trematosphaeria</taxon>
    </lineage>
</organism>
<dbReference type="SMART" id="SM00066">
    <property type="entry name" value="GAL4"/>
    <property type="match status" value="1"/>
</dbReference>
<keyword evidence="5" id="KW-1185">Reference proteome</keyword>
<dbReference type="Pfam" id="PF00172">
    <property type="entry name" value="Zn_clus"/>
    <property type="match status" value="1"/>
</dbReference>
<dbReference type="GO" id="GO:0008270">
    <property type="term" value="F:zinc ion binding"/>
    <property type="evidence" value="ECO:0007669"/>
    <property type="project" value="InterPro"/>
</dbReference>
<dbReference type="AlphaFoldDB" id="A0A6A6IQM0"/>
<name>A0A6A6IQM0_9PLEO</name>
<dbReference type="Proteomes" id="UP000800094">
    <property type="component" value="Unassembled WGS sequence"/>
</dbReference>
<sequence length="534" mass="60354">MVRRSAGFVSKRPHKKSRGGCLSCKRKKVKCDEGQPACGYCTVRKLECVYPQESKSASTSPPSENPLSWTPPPDGESDSNENAFQVAPWLTPATVTSSGQLSKIDLELLHHYKLSVWPTLSFREDEAVHALNRDWVPKMSLSRDYLLYAILSISASHSNAFRPNAQAKNLSVLYRQKALGTYSKALSNITSENYETLLITSTFMMIMVPPPEVLCDDSAWLTWLSSLLSMMQGLRVLASLKWAAGIEKLTVFPLFKRELRTLPPPPIITVPPDPRLYANTRPPGEDPVHPNPPNTYDPPLFETVPAGLDMSNLPFRPQELMSAGKVPHAPVKWRKNPSWMIPSPAFLPPPLMALLKTLVDPSETGPLDLHRPTLVPTLHALSPIFLSLYYYHLNPDLYVRIFVLPTFLTPEFFALVRSREPRALIIIGWWFAFVRLIPNMWLFEGIAPRVLQAVSNEIMRCNDKMLLDAMEGAYRIVSTYERVGREAAARSVFEGWDGVRWDEGPTKEEEWRVEEASREEQWRFEELVDLSAAG</sequence>
<dbReference type="PROSITE" id="PS00463">
    <property type="entry name" value="ZN2_CY6_FUNGAL_1"/>
    <property type="match status" value="1"/>
</dbReference>
<dbReference type="OrthoDB" id="3546279at2759"/>
<feature type="domain" description="Zn(2)-C6 fungal-type" evidence="3">
    <location>
        <begin position="20"/>
        <end position="50"/>
    </location>
</feature>
<feature type="compositionally biased region" description="Basic residues" evidence="2">
    <location>
        <begin position="11"/>
        <end position="21"/>
    </location>
</feature>
<feature type="region of interest" description="Disordered" evidence="2">
    <location>
        <begin position="1"/>
        <end position="21"/>
    </location>
</feature>
<dbReference type="InterPro" id="IPR036864">
    <property type="entry name" value="Zn2-C6_fun-type_DNA-bd_sf"/>
</dbReference>